<keyword evidence="2" id="KW-1185">Reference proteome</keyword>
<sequence length="118" mass="13916">MIEGPTERGKVTLHAKDLGINPRTTMRWWKHYQETGKIAYKKSQKNPGRSNPLAPEHEQYIQQVIQKDSQLCDDDVIDSLKLQFKDLKISKSQMNHHLKKQHVHFNKEANIRPYDKKL</sequence>
<reference evidence="1" key="1">
    <citation type="journal article" date="2020" name="Microb. Genom.">
        <title>Genetic diversity of clinical and environmental Mucorales isolates obtained from an investigation of mucormycosis cases among solid organ transplant recipients.</title>
        <authorList>
            <person name="Nguyen M.H."/>
            <person name="Kaul D."/>
            <person name="Muto C."/>
            <person name="Cheng S.J."/>
            <person name="Richter R.A."/>
            <person name="Bruno V.M."/>
            <person name="Liu G."/>
            <person name="Beyhan S."/>
            <person name="Sundermann A.J."/>
            <person name="Mounaud S."/>
            <person name="Pasculle A.W."/>
            <person name="Nierman W.C."/>
            <person name="Driscoll E."/>
            <person name="Cumbie R."/>
            <person name="Clancy C.J."/>
            <person name="Dupont C.L."/>
        </authorList>
    </citation>
    <scope>NUCLEOTIDE SEQUENCE</scope>
    <source>
        <strain evidence="1">GL11</strain>
    </source>
</reference>
<dbReference type="OrthoDB" id="10270252at2759"/>
<proteinExistence type="predicted"/>
<dbReference type="AlphaFoldDB" id="A0A9P6X3E8"/>
<gene>
    <name evidence="1" type="ORF">G6F64_009530</name>
</gene>
<dbReference type="SUPFAM" id="SSF46689">
    <property type="entry name" value="Homeodomain-like"/>
    <property type="match status" value="1"/>
</dbReference>
<evidence type="ECO:0000313" key="1">
    <source>
        <dbReference type="EMBL" id="KAG1304059.1"/>
    </source>
</evidence>
<dbReference type="InterPro" id="IPR009057">
    <property type="entry name" value="Homeodomain-like_sf"/>
</dbReference>
<organism evidence="1 2">
    <name type="scientific">Rhizopus oryzae</name>
    <name type="common">Mucormycosis agent</name>
    <name type="synonym">Rhizopus arrhizus var. delemar</name>
    <dbReference type="NCBI Taxonomy" id="64495"/>
    <lineage>
        <taxon>Eukaryota</taxon>
        <taxon>Fungi</taxon>
        <taxon>Fungi incertae sedis</taxon>
        <taxon>Mucoromycota</taxon>
        <taxon>Mucoromycotina</taxon>
        <taxon>Mucoromycetes</taxon>
        <taxon>Mucorales</taxon>
        <taxon>Mucorineae</taxon>
        <taxon>Rhizopodaceae</taxon>
        <taxon>Rhizopus</taxon>
    </lineage>
</organism>
<name>A0A9P6X3E8_RHIOR</name>
<dbReference type="EMBL" id="JAANQT010001754">
    <property type="protein sequence ID" value="KAG1304059.1"/>
    <property type="molecule type" value="Genomic_DNA"/>
</dbReference>
<protein>
    <submittedName>
        <fullName evidence="1">Uncharacterized protein</fullName>
    </submittedName>
</protein>
<comment type="caution">
    <text evidence="1">The sequence shown here is derived from an EMBL/GenBank/DDBJ whole genome shotgun (WGS) entry which is preliminary data.</text>
</comment>
<dbReference type="Proteomes" id="UP000716291">
    <property type="component" value="Unassembled WGS sequence"/>
</dbReference>
<accession>A0A9P6X3E8</accession>
<evidence type="ECO:0000313" key="2">
    <source>
        <dbReference type="Proteomes" id="UP000716291"/>
    </source>
</evidence>